<proteinExistence type="predicted"/>
<dbReference type="eggNOG" id="COG3214">
    <property type="taxonomic scope" value="Bacteria"/>
</dbReference>
<dbReference type="HOGENOM" id="CLU_3004898_0_0_11"/>
<reference evidence="2 3" key="1">
    <citation type="journal article" date="2009" name="Stand. Genomic Sci.">
        <title>Complete genome sequence of Beutenbergia cavernae type strain (HKI 0122).</title>
        <authorList>
            <person name="Land M."/>
            <person name="Pukall R."/>
            <person name="Abt B."/>
            <person name="Goker M."/>
            <person name="Rohde M."/>
            <person name="Glavina Del Rio T."/>
            <person name="Tice H."/>
            <person name="Copeland A."/>
            <person name="Cheng J.F."/>
            <person name="Lucas S."/>
            <person name="Chen F."/>
            <person name="Nolan M."/>
            <person name="Bruce D."/>
            <person name="Goodwin L."/>
            <person name="Pitluck S."/>
            <person name="Ivanova N."/>
            <person name="Mavromatis K."/>
            <person name="Ovchinnikova G."/>
            <person name="Pati A."/>
            <person name="Chen A."/>
            <person name="Palaniappan K."/>
            <person name="Hauser L."/>
            <person name="Chang Y.J."/>
            <person name="Jefferies C.C."/>
            <person name="Saunders E."/>
            <person name="Brettin T."/>
            <person name="Detter J.C."/>
            <person name="Han C."/>
            <person name="Chain P."/>
            <person name="Bristow J."/>
            <person name="Eisen J.A."/>
            <person name="Markowitz V."/>
            <person name="Hugenholtz P."/>
            <person name="Kyrpides N.C."/>
            <person name="Klenk H.P."/>
            <person name="Lapidus A."/>
        </authorList>
    </citation>
    <scope>NUCLEOTIDE SEQUENCE [LARGE SCALE GENOMIC DNA]</scope>
    <source>
        <strain evidence="3">ATCC BAA-8 / DSM 12333 / NBRC 16432</strain>
    </source>
</reference>
<keyword evidence="3" id="KW-1185">Reference proteome</keyword>
<dbReference type="KEGG" id="bcv:Bcav_3671"/>
<evidence type="ECO:0000256" key="1">
    <source>
        <dbReference type="SAM" id="MobiDB-lite"/>
    </source>
</evidence>
<gene>
    <name evidence="2" type="ordered locus">Bcav_3671</name>
</gene>
<organism evidence="2 3">
    <name type="scientific">Beutenbergia cavernae (strain ATCC BAA-8 / DSM 12333 / CCUG 43141 / JCM 11478 / NBRC 16432 / NCIMB 13614 / HKI 0122)</name>
    <dbReference type="NCBI Taxonomy" id="471853"/>
    <lineage>
        <taxon>Bacteria</taxon>
        <taxon>Bacillati</taxon>
        <taxon>Actinomycetota</taxon>
        <taxon>Actinomycetes</taxon>
        <taxon>Micrococcales</taxon>
        <taxon>Beutenbergiaceae</taxon>
        <taxon>Beutenbergia</taxon>
    </lineage>
</organism>
<sequence>MVVTTARRQVLAFRLRRQHLTRRLGAARMGEATASRGVRNSPAGSAPVALLARGSR</sequence>
<dbReference type="Proteomes" id="UP000007962">
    <property type="component" value="Chromosome"/>
</dbReference>
<accession>C5C3K4</accession>
<evidence type="ECO:0000313" key="3">
    <source>
        <dbReference type="Proteomes" id="UP000007962"/>
    </source>
</evidence>
<dbReference type="AlphaFoldDB" id="C5C3K4"/>
<name>C5C3K4_BEUC1</name>
<feature type="region of interest" description="Disordered" evidence="1">
    <location>
        <begin position="26"/>
        <end position="56"/>
    </location>
</feature>
<evidence type="ECO:0000313" key="2">
    <source>
        <dbReference type="EMBL" id="ACQ81913.1"/>
    </source>
</evidence>
<protein>
    <submittedName>
        <fullName evidence="2">Uncharacterized protein</fullName>
    </submittedName>
</protein>
<dbReference type="STRING" id="471853.Bcav_3671"/>
<dbReference type="EMBL" id="CP001618">
    <property type="protein sequence ID" value="ACQ81913.1"/>
    <property type="molecule type" value="Genomic_DNA"/>
</dbReference>